<evidence type="ECO:0000256" key="12">
    <source>
        <dbReference type="RuleBase" id="RU362128"/>
    </source>
</evidence>
<dbReference type="EC" id="2.4.1.141" evidence="4 12"/>
<feature type="region of interest" description="Disordered" evidence="13">
    <location>
        <begin position="1"/>
        <end position="24"/>
    </location>
</feature>
<evidence type="ECO:0000256" key="11">
    <source>
        <dbReference type="ARBA" id="ARBA00048184"/>
    </source>
</evidence>
<dbReference type="PANTHER" id="PTHR12867:SF6">
    <property type="entry name" value="N-ACETYLGLUCOSAMINYLDIPHOSPHODOLICHOL N-ACETYLGLUCOSAMINYLTRANSFERASE"/>
    <property type="match status" value="1"/>
</dbReference>
<evidence type="ECO:0000256" key="1">
    <source>
        <dbReference type="ARBA" id="ARBA00004240"/>
    </source>
</evidence>
<dbReference type="GO" id="GO:0006488">
    <property type="term" value="P:dolichol-linked oligosaccharide biosynthetic process"/>
    <property type="evidence" value="ECO:0007669"/>
    <property type="project" value="InterPro"/>
</dbReference>
<dbReference type="PANTHER" id="PTHR12867">
    <property type="entry name" value="GLYCOSYL TRANSFERASE-RELATED"/>
    <property type="match status" value="1"/>
</dbReference>
<evidence type="ECO:0000313" key="15">
    <source>
        <dbReference type="EMBL" id="EPT06200.1"/>
    </source>
</evidence>
<evidence type="ECO:0000256" key="3">
    <source>
        <dbReference type="ARBA" id="ARBA00011198"/>
    </source>
</evidence>
<dbReference type="STRING" id="743788.S8G7V8"/>
<evidence type="ECO:0000256" key="5">
    <source>
        <dbReference type="ARBA" id="ARBA00017468"/>
    </source>
</evidence>
<evidence type="ECO:0000256" key="10">
    <source>
        <dbReference type="ARBA" id="ARBA00032061"/>
    </source>
</evidence>
<dbReference type="Gene3D" id="3.40.50.2000">
    <property type="entry name" value="Glycogen Phosphorylase B"/>
    <property type="match status" value="1"/>
</dbReference>
<evidence type="ECO:0000256" key="2">
    <source>
        <dbReference type="ARBA" id="ARBA00006962"/>
    </source>
</evidence>
<dbReference type="OrthoDB" id="20273at2759"/>
<dbReference type="HOGENOM" id="CLU_085408_2_2_1"/>
<dbReference type="AlphaFoldDB" id="S8G7V8"/>
<feature type="domain" description="Glycosyl transferase family 28 C-terminal" evidence="14">
    <location>
        <begin position="27"/>
        <end position="177"/>
    </location>
</feature>
<feature type="compositionally biased region" description="Pro residues" evidence="13">
    <location>
        <begin position="1"/>
        <end position="13"/>
    </location>
</feature>
<keyword evidence="7 12" id="KW-0808">Transferase</keyword>
<evidence type="ECO:0000256" key="8">
    <source>
        <dbReference type="ARBA" id="ARBA00022824"/>
    </source>
</evidence>
<comment type="catalytic activity">
    <reaction evidence="11">
        <text>an N-acetyl-alpha-D-glucosaminyl-diphospho-di-trans,poly-cis-dolichol + UDP-N-acetyl-alpha-D-glucosamine = an N,N'-diacetylchitobiosyl-diphospho-di-trans,poly-cis-dolichol + UDP + H(+)</text>
        <dbReference type="Rhea" id="RHEA:23380"/>
        <dbReference type="Rhea" id="RHEA-COMP:19507"/>
        <dbReference type="Rhea" id="RHEA-COMP:19510"/>
        <dbReference type="ChEBI" id="CHEBI:15378"/>
        <dbReference type="ChEBI" id="CHEBI:57269"/>
        <dbReference type="ChEBI" id="CHEBI:57705"/>
        <dbReference type="ChEBI" id="CHEBI:58223"/>
        <dbReference type="ChEBI" id="CHEBI:58427"/>
        <dbReference type="EC" id="2.4.1.141"/>
    </reaction>
</comment>
<evidence type="ECO:0000259" key="14">
    <source>
        <dbReference type="Pfam" id="PF04101"/>
    </source>
</evidence>
<dbReference type="InterPro" id="IPR039042">
    <property type="entry name" value="Alg13-like"/>
</dbReference>
<comment type="function">
    <text evidence="9 12">Involved in protein N-glycosylation. Essential for the second step of the dolichol-linked oligosaccharide pathway.</text>
</comment>
<organism evidence="15 16">
    <name type="scientific">Fomitopsis schrenkii</name>
    <name type="common">Brown rot fungus</name>
    <dbReference type="NCBI Taxonomy" id="2126942"/>
    <lineage>
        <taxon>Eukaryota</taxon>
        <taxon>Fungi</taxon>
        <taxon>Dikarya</taxon>
        <taxon>Basidiomycota</taxon>
        <taxon>Agaricomycotina</taxon>
        <taxon>Agaricomycetes</taxon>
        <taxon>Polyporales</taxon>
        <taxon>Fomitopsis</taxon>
    </lineage>
</organism>
<keyword evidence="6 12" id="KW-0328">Glycosyltransferase</keyword>
<evidence type="ECO:0000256" key="4">
    <source>
        <dbReference type="ARBA" id="ARBA00012614"/>
    </source>
</evidence>
<sequence>MSEPPCTPPPPAQSGPATESSPRGKHAFVTVGSTRFDALVHALQTDAVLAALHKRGISSLTVQGGEAVKEFSPEQLQAITASGSQYEIDVEAWAYKPTLQEDYERADLVISHAGSGTILDVLRLRKPLIVVPNSSLLDNHQQELADALADLGHLKTCTTDTLAQTIESLDISSLVPFPQFDGSRFREMLDDEMGYPPDESPD</sequence>
<gene>
    <name evidence="12" type="primary">ALG13</name>
    <name evidence="15" type="ORF">FOMPIDRAFT_41749</name>
</gene>
<protein>
    <recommendedName>
        <fullName evidence="5 12">UDP-N-acetylglucosamine transferase subunit ALG13</fullName>
        <ecNumber evidence="4 12">2.4.1.141</ecNumber>
    </recommendedName>
    <alternativeName>
        <fullName evidence="10 12">Asparagine-linked glycosylation protein 13</fullName>
    </alternativeName>
</protein>
<dbReference type="InParanoid" id="S8G7V8"/>
<dbReference type="Pfam" id="PF04101">
    <property type="entry name" value="Glyco_tran_28_C"/>
    <property type="match status" value="1"/>
</dbReference>
<dbReference type="FunCoup" id="S8G7V8">
    <property type="interactions" value="117"/>
</dbReference>
<reference evidence="15 16" key="1">
    <citation type="journal article" date="2012" name="Science">
        <title>The Paleozoic origin of enzymatic lignin decomposition reconstructed from 31 fungal genomes.</title>
        <authorList>
            <person name="Floudas D."/>
            <person name="Binder M."/>
            <person name="Riley R."/>
            <person name="Barry K."/>
            <person name="Blanchette R.A."/>
            <person name="Henrissat B."/>
            <person name="Martinez A.T."/>
            <person name="Otillar R."/>
            <person name="Spatafora J.W."/>
            <person name="Yadav J.S."/>
            <person name="Aerts A."/>
            <person name="Benoit I."/>
            <person name="Boyd A."/>
            <person name="Carlson A."/>
            <person name="Copeland A."/>
            <person name="Coutinho P.M."/>
            <person name="de Vries R.P."/>
            <person name="Ferreira P."/>
            <person name="Findley K."/>
            <person name="Foster B."/>
            <person name="Gaskell J."/>
            <person name="Glotzer D."/>
            <person name="Gorecki P."/>
            <person name="Heitman J."/>
            <person name="Hesse C."/>
            <person name="Hori C."/>
            <person name="Igarashi K."/>
            <person name="Jurgens J.A."/>
            <person name="Kallen N."/>
            <person name="Kersten P."/>
            <person name="Kohler A."/>
            <person name="Kuees U."/>
            <person name="Kumar T.K.A."/>
            <person name="Kuo A."/>
            <person name="LaButti K."/>
            <person name="Larrondo L.F."/>
            <person name="Lindquist E."/>
            <person name="Ling A."/>
            <person name="Lombard V."/>
            <person name="Lucas S."/>
            <person name="Lundell T."/>
            <person name="Martin R."/>
            <person name="McLaughlin D.J."/>
            <person name="Morgenstern I."/>
            <person name="Morin E."/>
            <person name="Murat C."/>
            <person name="Nagy L.G."/>
            <person name="Nolan M."/>
            <person name="Ohm R.A."/>
            <person name="Patyshakuliyeva A."/>
            <person name="Rokas A."/>
            <person name="Ruiz-Duenas F.J."/>
            <person name="Sabat G."/>
            <person name="Salamov A."/>
            <person name="Samejima M."/>
            <person name="Schmutz J."/>
            <person name="Slot J.C."/>
            <person name="St John F."/>
            <person name="Stenlid J."/>
            <person name="Sun H."/>
            <person name="Sun S."/>
            <person name="Syed K."/>
            <person name="Tsang A."/>
            <person name="Wiebenga A."/>
            <person name="Young D."/>
            <person name="Pisabarro A."/>
            <person name="Eastwood D.C."/>
            <person name="Martin F."/>
            <person name="Cullen D."/>
            <person name="Grigoriev I.V."/>
            <person name="Hibbett D.S."/>
        </authorList>
    </citation>
    <scope>NUCLEOTIDE SEQUENCE</scope>
    <source>
        <strain evidence="16">FP-58527</strain>
    </source>
</reference>
<accession>S8G7V8</accession>
<dbReference type="Proteomes" id="UP000015241">
    <property type="component" value="Unassembled WGS sequence"/>
</dbReference>
<evidence type="ECO:0000313" key="16">
    <source>
        <dbReference type="Proteomes" id="UP000015241"/>
    </source>
</evidence>
<dbReference type="GO" id="GO:0004577">
    <property type="term" value="F:N-acetylglucosaminyldiphosphodolichol N-acetylglucosaminyltransferase activity"/>
    <property type="evidence" value="ECO:0007669"/>
    <property type="project" value="UniProtKB-EC"/>
</dbReference>
<evidence type="ECO:0000256" key="7">
    <source>
        <dbReference type="ARBA" id="ARBA00022679"/>
    </source>
</evidence>
<evidence type="ECO:0000256" key="9">
    <source>
        <dbReference type="ARBA" id="ARBA00024804"/>
    </source>
</evidence>
<dbReference type="SUPFAM" id="SSF53756">
    <property type="entry name" value="UDP-Glycosyltransferase/glycogen phosphorylase"/>
    <property type="match status" value="1"/>
</dbReference>
<comment type="subunit">
    <text evidence="3 12">Heterodimer with ALG14 to form a functional enzyme.</text>
</comment>
<dbReference type="GO" id="GO:0005783">
    <property type="term" value="C:endoplasmic reticulum"/>
    <property type="evidence" value="ECO:0007669"/>
    <property type="project" value="UniProtKB-SubCell"/>
</dbReference>
<evidence type="ECO:0000256" key="13">
    <source>
        <dbReference type="SAM" id="MobiDB-lite"/>
    </source>
</evidence>
<evidence type="ECO:0000256" key="6">
    <source>
        <dbReference type="ARBA" id="ARBA00022676"/>
    </source>
</evidence>
<dbReference type="EMBL" id="KE504122">
    <property type="protein sequence ID" value="EPT06200.1"/>
    <property type="molecule type" value="Genomic_DNA"/>
</dbReference>
<keyword evidence="8 12" id="KW-0256">Endoplasmic reticulum</keyword>
<keyword evidence="16" id="KW-1185">Reference proteome</keyword>
<dbReference type="eggNOG" id="KOG3349">
    <property type="taxonomic scope" value="Eukaryota"/>
</dbReference>
<name>S8G7V8_FOMSC</name>
<proteinExistence type="inferred from homology"/>
<dbReference type="InterPro" id="IPR007235">
    <property type="entry name" value="Glyco_trans_28_C"/>
</dbReference>
<comment type="similarity">
    <text evidence="2 12">Belongs to the glycosyltransferase 28 family.</text>
</comment>
<comment type="subcellular location">
    <subcellularLocation>
        <location evidence="1 12">Endoplasmic reticulum</location>
    </subcellularLocation>
</comment>